<gene>
    <name evidence="1" type="ORF">PCANC_04006</name>
</gene>
<protein>
    <submittedName>
        <fullName evidence="1">Uncharacterized protein</fullName>
    </submittedName>
</protein>
<sequence length="69" mass="7848">MRVCACDAHPILTAVDRLTELKPNSGLNAIYQIFGILKLIANRQRMVSFREQRIGIQPYPLPHSKCIDI</sequence>
<dbReference type="EMBL" id="PGCJ01000782">
    <property type="protein sequence ID" value="PLW21567.1"/>
    <property type="molecule type" value="Genomic_DNA"/>
</dbReference>
<evidence type="ECO:0000313" key="2">
    <source>
        <dbReference type="Proteomes" id="UP000235388"/>
    </source>
</evidence>
<dbReference type="Proteomes" id="UP000235388">
    <property type="component" value="Unassembled WGS sequence"/>
</dbReference>
<reference evidence="1 2" key="1">
    <citation type="submission" date="2017-11" db="EMBL/GenBank/DDBJ databases">
        <title>De novo assembly and phasing of dikaryotic genomes from two isolates of Puccinia coronata f. sp. avenae, the causal agent of oat crown rust.</title>
        <authorList>
            <person name="Miller M.E."/>
            <person name="Zhang Y."/>
            <person name="Omidvar V."/>
            <person name="Sperschneider J."/>
            <person name="Schwessinger B."/>
            <person name="Raley C."/>
            <person name="Palmer J.M."/>
            <person name="Garnica D."/>
            <person name="Upadhyaya N."/>
            <person name="Rathjen J."/>
            <person name="Taylor J.M."/>
            <person name="Park R.F."/>
            <person name="Dodds P.N."/>
            <person name="Hirsch C.D."/>
            <person name="Kianian S.F."/>
            <person name="Figueroa M."/>
        </authorList>
    </citation>
    <scope>NUCLEOTIDE SEQUENCE [LARGE SCALE GENOMIC DNA]</scope>
    <source>
        <strain evidence="1">12NC29</strain>
    </source>
</reference>
<evidence type="ECO:0000313" key="1">
    <source>
        <dbReference type="EMBL" id="PLW21567.1"/>
    </source>
</evidence>
<accession>A0A2N5T7U5</accession>
<organism evidence="1 2">
    <name type="scientific">Puccinia coronata f. sp. avenae</name>
    <dbReference type="NCBI Taxonomy" id="200324"/>
    <lineage>
        <taxon>Eukaryota</taxon>
        <taxon>Fungi</taxon>
        <taxon>Dikarya</taxon>
        <taxon>Basidiomycota</taxon>
        <taxon>Pucciniomycotina</taxon>
        <taxon>Pucciniomycetes</taxon>
        <taxon>Pucciniales</taxon>
        <taxon>Pucciniaceae</taxon>
        <taxon>Puccinia</taxon>
    </lineage>
</organism>
<name>A0A2N5T7U5_9BASI</name>
<dbReference type="AlphaFoldDB" id="A0A2N5T7U5"/>
<keyword evidence="2" id="KW-1185">Reference proteome</keyword>
<comment type="caution">
    <text evidence="1">The sequence shown here is derived from an EMBL/GenBank/DDBJ whole genome shotgun (WGS) entry which is preliminary data.</text>
</comment>
<proteinExistence type="predicted"/>